<keyword evidence="2" id="KW-0808">Transferase</keyword>
<organism evidence="2 3">
    <name type="scientific">Nocardioides guangzhouensis</name>
    <dbReference type="NCBI Taxonomy" id="2497878"/>
    <lineage>
        <taxon>Bacteria</taxon>
        <taxon>Bacillati</taxon>
        <taxon>Actinomycetota</taxon>
        <taxon>Actinomycetes</taxon>
        <taxon>Propionibacteriales</taxon>
        <taxon>Nocardioidaceae</taxon>
        <taxon>Nocardioides</taxon>
    </lineage>
</organism>
<sequence>MRSQTRICDLVATTPADRNRAVDLVRASAVLAVVAGHWLMAVLWLDEDGGVRRSSLLGLATWTHPLTWLFQVMPLVFVVGGFANALSWRHAVAAGTPYAAWLRHRLQRLVGPLVPLLVLWLLLPGLLRLGTSARALRIADRASLVPLWFIATYVVVVALVPATLALWDRIGLWSVLAGAAVVVAVDVASLAAGLPLVAAVNALVVWATLHQLGYAWLDGRVAGVPRRLLLTAAGLAVLVVLTHLGPYATSMVGVRGPEIGNTAPPRTTLVGLGVAQAGVAMLLEPLLGRVARVRPVWAATVAVNARIMTLYLWHLTAVGLVALGVPGTPLAALLEVPYGTAGWWWSRFWWFALVGTVTAGLVLALGRFEHPAGPPGAAPPVVVPLLGVTATCVGLALLAWRGVVWPDGSVHREVVVGLLVLLPLLGLVTWSPRGRLRGRSGALPDAGEALGSAG</sequence>
<keyword evidence="2" id="KW-0012">Acyltransferase</keyword>
<proteinExistence type="predicted"/>
<feature type="transmembrane region" description="Helical" evidence="1">
    <location>
        <begin position="198"/>
        <end position="217"/>
    </location>
</feature>
<dbReference type="OrthoDB" id="8206682at2"/>
<dbReference type="RefSeq" id="WP_134715065.1">
    <property type="nucleotide sequence ID" value="NZ_SDKM01000006.1"/>
</dbReference>
<evidence type="ECO:0000313" key="2">
    <source>
        <dbReference type="EMBL" id="RYP87570.1"/>
    </source>
</evidence>
<keyword evidence="3" id="KW-1185">Reference proteome</keyword>
<protein>
    <submittedName>
        <fullName evidence="2">Acyltransferase</fullName>
    </submittedName>
</protein>
<keyword evidence="1" id="KW-1133">Transmembrane helix</keyword>
<dbReference type="EMBL" id="SDKM01000006">
    <property type="protein sequence ID" value="RYP87570.1"/>
    <property type="molecule type" value="Genomic_DNA"/>
</dbReference>
<reference evidence="2 3" key="1">
    <citation type="submission" date="2019-01" db="EMBL/GenBank/DDBJ databases">
        <title>Nocardioides guangzhouensis sp. nov., an actinobacterium isolated from soil.</title>
        <authorList>
            <person name="Fu Y."/>
            <person name="Cai Y."/>
            <person name="Lin Z."/>
            <person name="Chen P."/>
        </authorList>
    </citation>
    <scope>NUCLEOTIDE SEQUENCE [LARGE SCALE GENOMIC DNA]</scope>
    <source>
        <strain evidence="2 3">130</strain>
    </source>
</reference>
<gene>
    <name evidence="2" type="ORF">EKO23_05925</name>
</gene>
<feature type="transmembrane region" description="Helical" evidence="1">
    <location>
        <begin position="348"/>
        <end position="368"/>
    </location>
</feature>
<keyword evidence="1" id="KW-0812">Transmembrane</keyword>
<feature type="transmembrane region" description="Helical" evidence="1">
    <location>
        <begin position="268"/>
        <end position="287"/>
    </location>
</feature>
<feature type="transmembrane region" description="Helical" evidence="1">
    <location>
        <begin position="109"/>
        <end position="127"/>
    </location>
</feature>
<name>A0A4Q4ZH82_9ACTN</name>
<dbReference type="Proteomes" id="UP000295198">
    <property type="component" value="Unassembled WGS sequence"/>
</dbReference>
<dbReference type="AlphaFoldDB" id="A0A4Q4ZH82"/>
<feature type="transmembrane region" description="Helical" evidence="1">
    <location>
        <begin position="308"/>
        <end position="328"/>
    </location>
</feature>
<accession>A0A4Q4ZH82</accession>
<comment type="caution">
    <text evidence="2">The sequence shown here is derived from an EMBL/GenBank/DDBJ whole genome shotgun (WGS) entry which is preliminary data.</text>
</comment>
<feature type="transmembrane region" description="Helical" evidence="1">
    <location>
        <begin position="147"/>
        <end position="167"/>
    </location>
</feature>
<evidence type="ECO:0000256" key="1">
    <source>
        <dbReference type="SAM" id="Phobius"/>
    </source>
</evidence>
<feature type="transmembrane region" description="Helical" evidence="1">
    <location>
        <begin position="65"/>
        <end position="88"/>
    </location>
</feature>
<evidence type="ECO:0000313" key="3">
    <source>
        <dbReference type="Proteomes" id="UP000295198"/>
    </source>
</evidence>
<keyword evidence="1" id="KW-0472">Membrane</keyword>
<feature type="transmembrane region" description="Helical" evidence="1">
    <location>
        <begin position="229"/>
        <end position="248"/>
    </location>
</feature>
<feature type="transmembrane region" description="Helical" evidence="1">
    <location>
        <begin position="24"/>
        <end position="45"/>
    </location>
</feature>
<dbReference type="GO" id="GO:0016746">
    <property type="term" value="F:acyltransferase activity"/>
    <property type="evidence" value="ECO:0007669"/>
    <property type="project" value="UniProtKB-KW"/>
</dbReference>
<feature type="transmembrane region" description="Helical" evidence="1">
    <location>
        <begin position="414"/>
        <end position="430"/>
    </location>
</feature>
<feature type="transmembrane region" description="Helical" evidence="1">
    <location>
        <begin position="380"/>
        <end position="402"/>
    </location>
</feature>
<feature type="transmembrane region" description="Helical" evidence="1">
    <location>
        <begin position="172"/>
        <end position="192"/>
    </location>
</feature>